<feature type="coiled-coil region" evidence="1">
    <location>
        <begin position="63"/>
        <end position="97"/>
    </location>
</feature>
<dbReference type="PANTHER" id="PTHR40027:SF1">
    <property type="entry name" value="CELL DIVISION PROTEIN DIVIC"/>
    <property type="match status" value="1"/>
</dbReference>
<dbReference type="RefSeq" id="WP_213127251.1">
    <property type="nucleotide sequence ID" value="NZ_JAGYPG010000007.1"/>
</dbReference>
<protein>
    <submittedName>
        <fullName evidence="3">Septum formation initiator family protein</fullName>
    </submittedName>
</protein>
<dbReference type="AlphaFoldDB" id="A0A942TH90"/>
<organism evidence="3 4">
    <name type="scientific">Lederbergia citri</name>
    <dbReference type="NCBI Taxonomy" id="2833580"/>
    <lineage>
        <taxon>Bacteria</taxon>
        <taxon>Bacillati</taxon>
        <taxon>Bacillota</taxon>
        <taxon>Bacilli</taxon>
        <taxon>Bacillales</taxon>
        <taxon>Bacillaceae</taxon>
        <taxon>Lederbergia</taxon>
    </lineage>
</organism>
<dbReference type="EMBL" id="JAGYPG010000007">
    <property type="protein sequence ID" value="MBS4198026.1"/>
    <property type="molecule type" value="Genomic_DNA"/>
</dbReference>
<evidence type="ECO:0000256" key="2">
    <source>
        <dbReference type="SAM" id="Phobius"/>
    </source>
</evidence>
<evidence type="ECO:0000313" key="3">
    <source>
        <dbReference type="EMBL" id="MBS4198026.1"/>
    </source>
</evidence>
<keyword evidence="1" id="KW-0175">Coiled coil</keyword>
<evidence type="ECO:0000256" key="1">
    <source>
        <dbReference type="SAM" id="Coils"/>
    </source>
</evidence>
<dbReference type="GO" id="GO:0051301">
    <property type="term" value="P:cell division"/>
    <property type="evidence" value="ECO:0007669"/>
    <property type="project" value="InterPro"/>
</dbReference>
<gene>
    <name evidence="3" type="ORF">KHA97_23620</name>
</gene>
<name>A0A942TH90_9BACI</name>
<reference evidence="3 4" key="1">
    <citation type="submission" date="2021-05" db="EMBL/GenBank/DDBJ databases">
        <title>Novel Bacillus species.</title>
        <authorList>
            <person name="Liu G."/>
        </authorList>
    </citation>
    <scope>NUCLEOTIDE SEQUENCE [LARGE SCALE GENOMIC DNA]</scope>
    <source>
        <strain evidence="4">FJAT-49780</strain>
    </source>
</reference>
<keyword evidence="2" id="KW-1133">Transmembrane helix</keyword>
<keyword evidence="2" id="KW-0812">Transmembrane</keyword>
<accession>A0A942TH90</accession>
<dbReference type="InterPro" id="IPR039076">
    <property type="entry name" value="DivIC"/>
</dbReference>
<dbReference type="Proteomes" id="UP000681414">
    <property type="component" value="Unassembled WGS sequence"/>
</dbReference>
<sequence>MGVKKISPITSLETNYMKQQEVIMRRTAKRKKLLIRRLSIFLILTVALSYLVISTFMYRSGVLEAKKKEEAKLEKTLAELEKEQIKLEDEIVKLNDDEYLAKLARSEYFLSEEGEIIFNIPEPKKKKKEDKVSY</sequence>
<evidence type="ECO:0000313" key="4">
    <source>
        <dbReference type="Proteomes" id="UP000681414"/>
    </source>
</evidence>
<proteinExistence type="predicted"/>
<dbReference type="InterPro" id="IPR007060">
    <property type="entry name" value="FtsL/DivIC"/>
</dbReference>
<keyword evidence="4" id="KW-1185">Reference proteome</keyword>
<dbReference type="Pfam" id="PF04977">
    <property type="entry name" value="DivIC"/>
    <property type="match status" value="1"/>
</dbReference>
<dbReference type="PANTHER" id="PTHR40027">
    <property type="entry name" value="CELL DIVISION PROTEIN DIVIC"/>
    <property type="match status" value="1"/>
</dbReference>
<feature type="transmembrane region" description="Helical" evidence="2">
    <location>
        <begin position="34"/>
        <end position="58"/>
    </location>
</feature>
<keyword evidence="2" id="KW-0472">Membrane</keyword>
<comment type="caution">
    <text evidence="3">The sequence shown here is derived from an EMBL/GenBank/DDBJ whole genome shotgun (WGS) entry which is preliminary data.</text>
</comment>